<feature type="compositionally biased region" description="Low complexity" evidence="8">
    <location>
        <begin position="487"/>
        <end position="500"/>
    </location>
</feature>
<evidence type="ECO:0000313" key="10">
    <source>
        <dbReference type="EMBL" id="KAF6209799.1"/>
    </source>
</evidence>
<dbReference type="OrthoDB" id="10032537at2759"/>
<dbReference type="PANTHER" id="PTHR24388">
    <property type="entry name" value="ZINC FINGER PROTEIN"/>
    <property type="match status" value="1"/>
</dbReference>
<keyword evidence="1" id="KW-0479">Metal-binding</keyword>
<comment type="similarity">
    <text evidence="6">Belongs to the snail C2H2-type zinc-finger protein family.</text>
</comment>
<feature type="region of interest" description="Disordered" evidence="8">
    <location>
        <begin position="537"/>
        <end position="562"/>
    </location>
</feature>
<feature type="region of interest" description="Disordered" evidence="8">
    <location>
        <begin position="40"/>
        <end position="64"/>
    </location>
</feature>
<evidence type="ECO:0000256" key="6">
    <source>
        <dbReference type="ARBA" id="ARBA00037948"/>
    </source>
</evidence>
<evidence type="ECO:0000256" key="8">
    <source>
        <dbReference type="SAM" id="MobiDB-lite"/>
    </source>
</evidence>
<dbReference type="Pfam" id="PF25429">
    <property type="entry name" value="zf-POGZ"/>
    <property type="match status" value="1"/>
</dbReference>
<dbReference type="EMBL" id="WIXP02000006">
    <property type="protein sequence ID" value="KAF6209799.1"/>
    <property type="molecule type" value="Genomic_DNA"/>
</dbReference>
<protein>
    <recommendedName>
        <fullName evidence="9">C2H2-type domain-containing protein</fullName>
    </recommendedName>
</protein>
<keyword evidence="11" id="KW-1185">Reference proteome</keyword>
<keyword evidence="4" id="KW-0862">Zinc</keyword>
<organism evidence="10 11">
    <name type="scientific">Apolygus lucorum</name>
    <name type="common">Small green plant bug</name>
    <name type="synonym">Lygocoris lucorum</name>
    <dbReference type="NCBI Taxonomy" id="248454"/>
    <lineage>
        <taxon>Eukaryota</taxon>
        <taxon>Metazoa</taxon>
        <taxon>Ecdysozoa</taxon>
        <taxon>Arthropoda</taxon>
        <taxon>Hexapoda</taxon>
        <taxon>Insecta</taxon>
        <taxon>Pterygota</taxon>
        <taxon>Neoptera</taxon>
        <taxon>Paraneoptera</taxon>
        <taxon>Hemiptera</taxon>
        <taxon>Heteroptera</taxon>
        <taxon>Panheteroptera</taxon>
        <taxon>Cimicomorpha</taxon>
        <taxon>Miridae</taxon>
        <taxon>Mirini</taxon>
        <taxon>Apolygus</taxon>
    </lineage>
</organism>
<sequence>MTTIPVKNDTNPNSTLNPSQGSLPLLPLTRVSPPPLLINSKSIQTGPIPSSIVEPPTEKTPEVLGGVKSKLVTDGKTSTSSSDLVDLTAEDTQPQVSSKIQSENGNITLPQTKNAKKHFIKEKTFPSLVVAARACMKVIPNSVASTERLALDNQLRKVLQMSPQMFTEHLLQQRLLRSEQLCKTHLQNLKLGMYSDSARYPHSGGYVWISECCNAGFCSVFSGSIFDKSVQPPTTILKLLYHWSCNTTVHNVLQWVKVDNFIVKTYYTFFRAVCTATVQERMGLLGGDHKNVQVGVISLGTSVGQGKKDVKVDILAALDTETIQLQLRALDNSEICNNRDFYQIKLKRILETLQLWVHPNSTIITDFPVDLSLCRQYGFGNVVVSGGKNSSTNNLEVVGYLKNWVPKMFQNTLNLLSIQIIQQFLDELVWRERWGPIPSRAYENMISHISDITKLPGPDIVTKLKKIASFPTKNWKFSVWKDTTDWSSTAKSSSEGASSTQKITAPLPNTVPIPIPEDPPTLEEDISKSKLRSTLLEYKEEPPNSELPRRKPGPLNPRSNGGVASVFDSKLKHKISDDTFDIDDIIPLESYYYGYIKGIPGRQKNSGAFLAECALCKRDFLSSSGFTKHLIHHALNDKEAWSRGIPDHLMSVCHACLQPVNDVAAHLVKKHSRPISTIQTACKICNVDHKTDERLFKHMTTVHCELDMPYSCEECQHRTSIYEEAAAHFKNFHDKDSCLQCPFCLKVIRFCTSSGVEIPSNQYYFIQHIQKHNISKLNRKCEKCMLSFTNMSILKSHQENFHCSGKNLFSAIRYNNNPSKFVKMKRPVSKPLPPVTLHESSFHTLKGKALATIFNVDPALSNFNCAECDGPIVPNHFSVKMICTRCPFQSHCANAIKEHSARTHLTLDLLVSKLPQIIGGTPLLGKTLFCSQCSFFSTNGNRMASHIAHCESTAVAISEKRKLQNLNGNEQLPSKHRKYY</sequence>
<dbReference type="InterPro" id="IPR050527">
    <property type="entry name" value="Snail/Krueppel_Znf"/>
</dbReference>
<proteinExistence type="inferred from homology"/>
<feature type="compositionally biased region" description="Pro residues" evidence="8">
    <location>
        <begin position="509"/>
        <end position="519"/>
    </location>
</feature>
<gene>
    <name evidence="10" type="ORF">GE061_015549</name>
</gene>
<accession>A0A8S9XMF5</accession>
<feature type="region of interest" description="Disordered" evidence="8">
    <location>
        <begin position="487"/>
        <end position="524"/>
    </location>
</feature>
<dbReference type="SMART" id="SM00355">
    <property type="entry name" value="ZnF_C2H2"/>
    <property type="match status" value="7"/>
</dbReference>
<reference evidence="10" key="1">
    <citation type="journal article" date="2021" name="Mol. Ecol. Resour.">
        <title>Apolygus lucorum genome provides insights into omnivorousness and mesophyll feeding.</title>
        <authorList>
            <person name="Liu Y."/>
            <person name="Liu H."/>
            <person name="Wang H."/>
            <person name="Huang T."/>
            <person name="Liu B."/>
            <person name="Yang B."/>
            <person name="Yin L."/>
            <person name="Li B."/>
            <person name="Zhang Y."/>
            <person name="Zhang S."/>
            <person name="Jiang F."/>
            <person name="Zhang X."/>
            <person name="Ren Y."/>
            <person name="Wang B."/>
            <person name="Wang S."/>
            <person name="Lu Y."/>
            <person name="Wu K."/>
            <person name="Fan W."/>
            <person name="Wang G."/>
        </authorList>
    </citation>
    <scope>NUCLEOTIDE SEQUENCE</scope>
    <source>
        <strain evidence="10">12Hb</strain>
    </source>
</reference>
<dbReference type="GO" id="GO:0000978">
    <property type="term" value="F:RNA polymerase II cis-regulatory region sequence-specific DNA binding"/>
    <property type="evidence" value="ECO:0007669"/>
    <property type="project" value="TreeGrafter"/>
</dbReference>
<evidence type="ECO:0000256" key="1">
    <source>
        <dbReference type="ARBA" id="ARBA00022723"/>
    </source>
</evidence>
<evidence type="ECO:0000313" key="11">
    <source>
        <dbReference type="Proteomes" id="UP000466442"/>
    </source>
</evidence>
<dbReference type="PROSITE" id="PS00028">
    <property type="entry name" value="ZINC_FINGER_C2H2_1"/>
    <property type="match status" value="2"/>
</dbReference>
<feature type="compositionally biased region" description="Polar residues" evidence="8">
    <location>
        <begin position="1"/>
        <end position="22"/>
    </location>
</feature>
<keyword evidence="3 7" id="KW-0863">Zinc-finger</keyword>
<evidence type="ECO:0000256" key="7">
    <source>
        <dbReference type="PROSITE-ProRule" id="PRU00042"/>
    </source>
</evidence>
<evidence type="ECO:0000256" key="4">
    <source>
        <dbReference type="ARBA" id="ARBA00022833"/>
    </source>
</evidence>
<dbReference type="PANTHER" id="PTHR24388:SF90">
    <property type="entry name" value="C2H2-TYPE DOMAIN-CONTAINING PROTEIN"/>
    <property type="match status" value="1"/>
</dbReference>
<evidence type="ECO:0000256" key="2">
    <source>
        <dbReference type="ARBA" id="ARBA00022737"/>
    </source>
</evidence>
<evidence type="ECO:0000256" key="3">
    <source>
        <dbReference type="ARBA" id="ARBA00022771"/>
    </source>
</evidence>
<name>A0A8S9XMF5_APOLU</name>
<feature type="region of interest" description="Disordered" evidence="8">
    <location>
        <begin position="1"/>
        <end position="25"/>
    </location>
</feature>
<feature type="domain" description="C2H2-type" evidence="9">
    <location>
        <begin position="779"/>
        <end position="807"/>
    </location>
</feature>
<evidence type="ECO:0000259" key="9">
    <source>
        <dbReference type="PROSITE" id="PS50157"/>
    </source>
</evidence>
<comment type="caution">
    <text evidence="10">The sequence shown here is derived from an EMBL/GenBank/DDBJ whole genome shotgun (WGS) entry which is preliminary data.</text>
</comment>
<dbReference type="AlphaFoldDB" id="A0A8S9XMF5"/>
<dbReference type="PROSITE" id="PS50157">
    <property type="entry name" value="ZINC_FINGER_C2H2_2"/>
    <property type="match status" value="1"/>
</dbReference>
<dbReference type="InterPro" id="IPR057618">
    <property type="entry name" value="Znf_POGZ/Z280C-D-like"/>
</dbReference>
<keyword evidence="5" id="KW-0539">Nucleus</keyword>
<evidence type="ECO:0000256" key="5">
    <source>
        <dbReference type="ARBA" id="ARBA00023242"/>
    </source>
</evidence>
<dbReference type="InterPro" id="IPR013087">
    <property type="entry name" value="Znf_C2H2_type"/>
</dbReference>
<keyword evidence="2" id="KW-0677">Repeat</keyword>
<dbReference type="GO" id="GO:0000981">
    <property type="term" value="F:DNA-binding transcription factor activity, RNA polymerase II-specific"/>
    <property type="evidence" value="ECO:0007669"/>
    <property type="project" value="TreeGrafter"/>
</dbReference>
<dbReference type="GO" id="GO:0008270">
    <property type="term" value="F:zinc ion binding"/>
    <property type="evidence" value="ECO:0007669"/>
    <property type="project" value="UniProtKB-KW"/>
</dbReference>
<dbReference type="Proteomes" id="UP000466442">
    <property type="component" value="Unassembled WGS sequence"/>
</dbReference>